<evidence type="ECO:0000256" key="1">
    <source>
        <dbReference type="PROSITE-ProRule" id="PRU00464"/>
    </source>
</evidence>
<accession>A0A7Y9LQL1</accession>
<keyword evidence="3" id="KW-0378">Hydrolase</keyword>
<name>A0A7Y9LQL1_9BURK</name>
<dbReference type="Proteomes" id="UP000542125">
    <property type="component" value="Unassembled WGS sequence"/>
</dbReference>
<feature type="domain" description="HIT" evidence="2">
    <location>
        <begin position="8"/>
        <end position="109"/>
    </location>
</feature>
<feature type="short sequence motif" description="Histidine triad motif" evidence="1">
    <location>
        <begin position="94"/>
        <end position="98"/>
    </location>
</feature>
<organism evidence="3 4">
    <name type="scientific">Pigmentiphaga litoralis</name>
    <dbReference type="NCBI Taxonomy" id="516702"/>
    <lineage>
        <taxon>Bacteria</taxon>
        <taxon>Pseudomonadati</taxon>
        <taxon>Pseudomonadota</taxon>
        <taxon>Betaproteobacteria</taxon>
        <taxon>Burkholderiales</taxon>
        <taxon>Alcaligenaceae</taxon>
        <taxon>Pigmentiphaga</taxon>
    </lineage>
</organism>
<proteinExistence type="predicted"/>
<gene>
    <name evidence="3" type="ORF">FHW18_005487</name>
</gene>
<dbReference type="RefSeq" id="WP_179590972.1">
    <property type="nucleotide sequence ID" value="NZ_JACBYR010000004.1"/>
</dbReference>
<evidence type="ECO:0000313" key="3">
    <source>
        <dbReference type="EMBL" id="NYE86161.1"/>
    </source>
</evidence>
<dbReference type="Gene3D" id="3.30.428.10">
    <property type="entry name" value="HIT-like"/>
    <property type="match status" value="1"/>
</dbReference>
<keyword evidence="4" id="KW-1185">Reference proteome</keyword>
<dbReference type="AlphaFoldDB" id="A0A7Y9LQL1"/>
<sequence>MSASPSTPGCPLCHPATHPVIWSDDRCYVIRVDEPDYPGFTRVIWRDHVAEMTDLSPADRAHVMERVWTVEQTQRDILAPDKINLAAFGNMVPHVHWHVIPRWRDDRHFPDPFWAPPRIAPGTETTAYVAHRELTVSLLPRYITELVQRLDALPHN</sequence>
<dbReference type="Pfam" id="PF01230">
    <property type="entry name" value="HIT"/>
    <property type="match status" value="1"/>
</dbReference>
<dbReference type="PROSITE" id="PS51084">
    <property type="entry name" value="HIT_2"/>
    <property type="match status" value="1"/>
</dbReference>
<protein>
    <submittedName>
        <fullName evidence="3">Diadenosine tetraphosphate (Ap4A) HIT family hydrolase</fullName>
    </submittedName>
</protein>
<comment type="caution">
    <text evidence="3">The sequence shown here is derived from an EMBL/GenBank/DDBJ whole genome shotgun (WGS) entry which is preliminary data.</text>
</comment>
<dbReference type="InterPro" id="IPR011146">
    <property type="entry name" value="HIT-like"/>
</dbReference>
<evidence type="ECO:0000313" key="4">
    <source>
        <dbReference type="Proteomes" id="UP000542125"/>
    </source>
</evidence>
<reference evidence="3 4" key="1">
    <citation type="submission" date="2020-07" db="EMBL/GenBank/DDBJ databases">
        <title>Genomic Encyclopedia of Type Strains, Phase IV (KMG-V): Genome sequencing to study the core and pangenomes of soil and plant-associated prokaryotes.</title>
        <authorList>
            <person name="Whitman W."/>
        </authorList>
    </citation>
    <scope>NUCLEOTIDE SEQUENCE [LARGE SCALE GENOMIC DNA]</scope>
    <source>
        <strain evidence="3 4">SAS40</strain>
    </source>
</reference>
<dbReference type="GO" id="GO:0016787">
    <property type="term" value="F:hydrolase activity"/>
    <property type="evidence" value="ECO:0007669"/>
    <property type="project" value="UniProtKB-KW"/>
</dbReference>
<dbReference type="SUPFAM" id="SSF54197">
    <property type="entry name" value="HIT-like"/>
    <property type="match status" value="1"/>
</dbReference>
<evidence type="ECO:0000259" key="2">
    <source>
        <dbReference type="PROSITE" id="PS51084"/>
    </source>
</evidence>
<dbReference type="InterPro" id="IPR036265">
    <property type="entry name" value="HIT-like_sf"/>
</dbReference>
<dbReference type="EMBL" id="JACBYR010000004">
    <property type="protein sequence ID" value="NYE86161.1"/>
    <property type="molecule type" value="Genomic_DNA"/>
</dbReference>